<sequence>MCRTAFPRGAPVAHRCPILGRSAGARSGGEKLPKVDLYRQVSVATGTKLVFVAGQVARDAGGGRAGEGDYAAQVEQCSLNVGIVLAEVGASFDDVAKLTVYVVELTPDKMPLFVEGAARAVAKLGVTAFPPLTGVGVAALAEPDMLAEVEATAVVDSTQDDDPSPTAQEGRSGRSGGEPSLLTPRSPPPGCADRAPPPPGPVRCRWLPTAH</sequence>
<dbReference type="EMBL" id="BSQG01000011">
    <property type="protein sequence ID" value="GLU50056.1"/>
    <property type="molecule type" value="Genomic_DNA"/>
</dbReference>
<dbReference type="SUPFAM" id="SSF55298">
    <property type="entry name" value="YjgF-like"/>
    <property type="match status" value="1"/>
</dbReference>
<evidence type="ECO:0000256" key="2">
    <source>
        <dbReference type="SAM" id="MobiDB-lite"/>
    </source>
</evidence>
<evidence type="ECO:0000313" key="4">
    <source>
        <dbReference type="Proteomes" id="UP001165092"/>
    </source>
</evidence>
<accession>A0A9W6UIL6</accession>
<name>A0A9W6UIL6_9ACTN</name>
<dbReference type="AlphaFoldDB" id="A0A9W6UIL6"/>
<dbReference type="Pfam" id="PF01042">
    <property type="entry name" value="Ribonuc_L-PSP"/>
    <property type="match status" value="1"/>
</dbReference>
<proteinExistence type="inferred from homology"/>
<evidence type="ECO:0008006" key="5">
    <source>
        <dbReference type="Google" id="ProtNLM"/>
    </source>
</evidence>
<dbReference type="Proteomes" id="UP001165092">
    <property type="component" value="Unassembled WGS sequence"/>
</dbReference>
<dbReference type="PANTHER" id="PTHR11803:SF58">
    <property type="entry name" value="PROTEIN HMF1-RELATED"/>
    <property type="match status" value="1"/>
</dbReference>
<keyword evidence="4" id="KW-1185">Reference proteome</keyword>
<dbReference type="GO" id="GO:0005829">
    <property type="term" value="C:cytosol"/>
    <property type="evidence" value="ECO:0007669"/>
    <property type="project" value="TreeGrafter"/>
</dbReference>
<dbReference type="InterPro" id="IPR006175">
    <property type="entry name" value="YjgF/YER057c/UK114"/>
</dbReference>
<dbReference type="InterPro" id="IPR035959">
    <property type="entry name" value="RutC-like_sf"/>
</dbReference>
<dbReference type="Gene3D" id="3.30.1330.40">
    <property type="entry name" value="RutC-like"/>
    <property type="match status" value="1"/>
</dbReference>
<comment type="caution">
    <text evidence="3">The sequence shown here is derived from an EMBL/GenBank/DDBJ whole genome shotgun (WGS) entry which is preliminary data.</text>
</comment>
<feature type="compositionally biased region" description="Pro residues" evidence="2">
    <location>
        <begin position="185"/>
        <end position="201"/>
    </location>
</feature>
<comment type="similarity">
    <text evidence="1">Belongs to the RutC family.</text>
</comment>
<dbReference type="CDD" id="cd00448">
    <property type="entry name" value="YjgF_YER057c_UK114_family"/>
    <property type="match status" value="1"/>
</dbReference>
<protein>
    <recommendedName>
        <fullName evidence="5">Enamine deaminase RidA (YjgF/YER057c/UK114 family)</fullName>
    </recommendedName>
</protein>
<reference evidence="3" key="1">
    <citation type="submission" date="2023-02" db="EMBL/GenBank/DDBJ databases">
        <title>Nocardiopsis ansamitocini NBRC 112285.</title>
        <authorList>
            <person name="Ichikawa N."/>
            <person name="Sato H."/>
            <person name="Tonouchi N."/>
        </authorList>
    </citation>
    <scope>NUCLEOTIDE SEQUENCE</scope>
    <source>
        <strain evidence="3">NBRC 112285</strain>
    </source>
</reference>
<evidence type="ECO:0000256" key="1">
    <source>
        <dbReference type="ARBA" id="ARBA00010552"/>
    </source>
</evidence>
<organism evidence="3 4">
    <name type="scientific">Nocardiopsis ansamitocini</name>
    <dbReference type="NCBI Taxonomy" id="1670832"/>
    <lineage>
        <taxon>Bacteria</taxon>
        <taxon>Bacillati</taxon>
        <taxon>Actinomycetota</taxon>
        <taxon>Actinomycetes</taxon>
        <taxon>Streptosporangiales</taxon>
        <taxon>Nocardiopsidaceae</taxon>
        <taxon>Nocardiopsis</taxon>
    </lineage>
</organism>
<gene>
    <name evidence="3" type="ORF">Nans01_44070</name>
</gene>
<evidence type="ECO:0000313" key="3">
    <source>
        <dbReference type="EMBL" id="GLU50056.1"/>
    </source>
</evidence>
<feature type="region of interest" description="Disordered" evidence="2">
    <location>
        <begin position="154"/>
        <end position="211"/>
    </location>
</feature>
<dbReference type="GO" id="GO:0019239">
    <property type="term" value="F:deaminase activity"/>
    <property type="evidence" value="ECO:0007669"/>
    <property type="project" value="TreeGrafter"/>
</dbReference>
<dbReference type="PANTHER" id="PTHR11803">
    <property type="entry name" value="2-IMINOBUTANOATE/2-IMINOPROPANOATE DEAMINASE RIDA"/>
    <property type="match status" value="1"/>
</dbReference>